<dbReference type="OrthoDB" id="9802824at2"/>
<dbReference type="CDD" id="cd06223">
    <property type="entry name" value="PRTases_typeI"/>
    <property type="match status" value="1"/>
</dbReference>
<evidence type="ECO:0000313" key="4">
    <source>
        <dbReference type="EMBL" id="TDO99625.1"/>
    </source>
</evidence>
<evidence type="ECO:0000259" key="3">
    <source>
        <dbReference type="Pfam" id="PF00156"/>
    </source>
</evidence>
<dbReference type="GO" id="GO:0004422">
    <property type="term" value="F:hypoxanthine phosphoribosyltransferase activity"/>
    <property type="evidence" value="ECO:0007669"/>
    <property type="project" value="TreeGrafter"/>
</dbReference>
<dbReference type="InterPro" id="IPR050408">
    <property type="entry name" value="HGPRT"/>
</dbReference>
<dbReference type="NCBIfam" id="NF006605">
    <property type="entry name" value="PRK09162.1"/>
    <property type="match status" value="1"/>
</dbReference>
<evidence type="ECO:0000256" key="1">
    <source>
        <dbReference type="ARBA" id="ARBA00048811"/>
    </source>
</evidence>
<feature type="domain" description="Phosphoribosyltransferase" evidence="3">
    <location>
        <begin position="23"/>
        <end position="169"/>
    </location>
</feature>
<accession>A0A4R6MEF4</accession>
<gene>
    <name evidence="4" type="ORF">DFP79_0610</name>
</gene>
<dbReference type="InterPro" id="IPR029057">
    <property type="entry name" value="PRTase-like"/>
</dbReference>
<sequence>MTIQKIEELNTILEEADCLINAEQLDSAIDKIANQITKDYGDKLPIVICVMNGGLIPTAALLEKLQFPLELDYVHATRYGMELEGQVELKWHSYPQSDFKDRHILVMDDIFDQGHTLKAIVEWFKENGAKTVSCATTVNKLHDRKVEMTPEYVGAEVEDRFLFGYGMDYKGYFRNLKGIYAVKGT</sequence>
<dbReference type="Pfam" id="PF00156">
    <property type="entry name" value="Pribosyltran"/>
    <property type="match status" value="1"/>
</dbReference>
<dbReference type="InterPro" id="IPR000836">
    <property type="entry name" value="PRTase_dom"/>
</dbReference>
<dbReference type="Gene3D" id="3.40.50.2020">
    <property type="match status" value="1"/>
</dbReference>
<proteinExistence type="predicted"/>
<comment type="catalytic activity">
    <reaction evidence="2">
        <text>IMP + diphosphate = hypoxanthine + 5-phospho-alpha-D-ribose 1-diphosphate</text>
        <dbReference type="Rhea" id="RHEA:17973"/>
        <dbReference type="ChEBI" id="CHEBI:17368"/>
        <dbReference type="ChEBI" id="CHEBI:33019"/>
        <dbReference type="ChEBI" id="CHEBI:58017"/>
        <dbReference type="ChEBI" id="CHEBI:58053"/>
        <dbReference type="EC" id="2.4.2.8"/>
    </reaction>
    <physiologicalReaction direction="right-to-left" evidence="2">
        <dbReference type="Rhea" id="RHEA:17975"/>
    </physiologicalReaction>
</comment>
<dbReference type="PANTHER" id="PTHR43340:SF1">
    <property type="entry name" value="HYPOXANTHINE PHOSPHORIBOSYLTRANSFERASE"/>
    <property type="match status" value="1"/>
</dbReference>
<comment type="caution">
    <text evidence="4">The sequence shown here is derived from an EMBL/GenBank/DDBJ whole genome shotgun (WGS) entry which is preliminary data.</text>
</comment>
<dbReference type="GO" id="GO:0005829">
    <property type="term" value="C:cytosol"/>
    <property type="evidence" value="ECO:0007669"/>
    <property type="project" value="TreeGrafter"/>
</dbReference>
<organism evidence="4 5">
    <name type="scientific">Marinomonas balearica</name>
    <dbReference type="NCBI Taxonomy" id="491947"/>
    <lineage>
        <taxon>Bacteria</taxon>
        <taxon>Pseudomonadati</taxon>
        <taxon>Pseudomonadota</taxon>
        <taxon>Gammaproteobacteria</taxon>
        <taxon>Oceanospirillales</taxon>
        <taxon>Oceanospirillaceae</taxon>
        <taxon>Marinomonas</taxon>
    </lineage>
</organism>
<protein>
    <submittedName>
        <fullName evidence="4">Hypoxanthine phosphoribosyltransferase</fullName>
    </submittedName>
</protein>
<dbReference type="GO" id="GO:0032263">
    <property type="term" value="P:GMP salvage"/>
    <property type="evidence" value="ECO:0007669"/>
    <property type="project" value="TreeGrafter"/>
</dbReference>
<dbReference type="GO" id="GO:0000287">
    <property type="term" value="F:magnesium ion binding"/>
    <property type="evidence" value="ECO:0007669"/>
    <property type="project" value="TreeGrafter"/>
</dbReference>
<keyword evidence="5" id="KW-1185">Reference proteome</keyword>
<dbReference type="GO" id="GO:0032264">
    <property type="term" value="P:IMP salvage"/>
    <property type="evidence" value="ECO:0007669"/>
    <property type="project" value="TreeGrafter"/>
</dbReference>
<keyword evidence="4" id="KW-0328">Glycosyltransferase</keyword>
<keyword evidence="4" id="KW-0808">Transferase</keyword>
<reference evidence="4 5" key="1">
    <citation type="submission" date="2019-03" db="EMBL/GenBank/DDBJ databases">
        <title>Genomic Encyclopedia of Type Strains, Phase III (KMG-III): the genomes of soil and plant-associated and newly described type strains.</title>
        <authorList>
            <person name="Whitman W."/>
        </authorList>
    </citation>
    <scope>NUCLEOTIDE SEQUENCE [LARGE SCALE GENOMIC DNA]</scope>
    <source>
        <strain evidence="4 5">CECT 7378</strain>
    </source>
</reference>
<dbReference type="EMBL" id="SNXC01000009">
    <property type="protein sequence ID" value="TDO99625.1"/>
    <property type="molecule type" value="Genomic_DNA"/>
</dbReference>
<dbReference type="PANTHER" id="PTHR43340">
    <property type="entry name" value="HYPOXANTHINE-GUANINE PHOSPHORIBOSYLTRANSFERASE"/>
    <property type="match status" value="1"/>
</dbReference>
<name>A0A4R6MEF4_9GAMM</name>
<evidence type="ECO:0000313" key="5">
    <source>
        <dbReference type="Proteomes" id="UP000294656"/>
    </source>
</evidence>
<dbReference type="AlphaFoldDB" id="A0A4R6MEF4"/>
<evidence type="ECO:0000256" key="2">
    <source>
        <dbReference type="ARBA" id="ARBA00049402"/>
    </source>
</evidence>
<dbReference type="SUPFAM" id="SSF53271">
    <property type="entry name" value="PRTase-like"/>
    <property type="match status" value="1"/>
</dbReference>
<dbReference type="Proteomes" id="UP000294656">
    <property type="component" value="Unassembled WGS sequence"/>
</dbReference>
<comment type="catalytic activity">
    <reaction evidence="1">
        <text>GMP + diphosphate = guanine + 5-phospho-alpha-D-ribose 1-diphosphate</text>
        <dbReference type="Rhea" id="RHEA:25424"/>
        <dbReference type="ChEBI" id="CHEBI:16235"/>
        <dbReference type="ChEBI" id="CHEBI:33019"/>
        <dbReference type="ChEBI" id="CHEBI:58017"/>
        <dbReference type="ChEBI" id="CHEBI:58115"/>
        <dbReference type="EC" id="2.4.2.8"/>
    </reaction>
    <physiologicalReaction direction="right-to-left" evidence="1">
        <dbReference type="Rhea" id="RHEA:25426"/>
    </physiologicalReaction>
</comment>
<dbReference type="GO" id="GO:0006178">
    <property type="term" value="P:guanine salvage"/>
    <property type="evidence" value="ECO:0007669"/>
    <property type="project" value="TreeGrafter"/>
</dbReference>
<dbReference type="RefSeq" id="WP_133502471.1">
    <property type="nucleotide sequence ID" value="NZ_SNXC01000009.1"/>
</dbReference>
<dbReference type="GO" id="GO:0046100">
    <property type="term" value="P:hypoxanthine metabolic process"/>
    <property type="evidence" value="ECO:0007669"/>
    <property type="project" value="TreeGrafter"/>
</dbReference>